<evidence type="ECO:0000313" key="6">
    <source>
        <dbReference type="Proteomes" id="UP001150941"/>
    </source>
</evidence>
<keyword evidence="4" id="KW-0186">Copper</keyword>
<feature type="transmembrane region" description="Helical" evidence="4">
    <location>
        <begin position="58"/>
        <end position="77"/>
    </location>
</feature>
<protein>
    <recommendedName>
        <fullName evidence="4">Copper transport protein</fullName>
    </recommendedName>
</protein>
<dbReference type="EMBL" id="JAPQKS010000007">
    <property type="protein sequence ID" value="KAJ5220007.1"/>
    <property type="molecule type" value="Genomic_DNA"/>
</dbReference>
<dbReference type="InterPro" id="IPR007274">
    <property type="entry name" value="Cop_transporter"/>
</dbReference>
<accession>A0A9W9TEM4</accession>
<comment type="subcellular location">
    <subcellularLocation>
        <location evidence="4">Membrane</location>
        <topology evidence="4">Multi-pass membrane protein</topology>
    </subcellularLocation>
</comment>
<keyword evidence="4" id="KW-0406">Ion transport</keyword>
<dbReference type="OrthoDB" id="161814at2759"/>
<keyword evidence="2 4" id="KW-1133">Transmembrane helix</keyword>
<sequence length="200" mass="21797">MDHSQMDHGNMGHGDMGHGGMGHGGMDMGGQCNMNMLFTWSSKDLCIIFRQWRVTGPFSFLFSLVLIVVLTAGYEGVRQFTRRYEIAHAQRLSAFMNSSATGDDGIANPVTANFPEEPTLPIGGERSPLLVGSENRDAVARRGKFALAALYALQVFYSFFIMLLFMTYNGQVMIAVAVGAFAGYLMFSEGTPASKSVACH</sequence>
<dbReference type="GeneID" id="83205810"/>
<evidence type="ECO:0000256" key="3">
    <source>
        <dbReference type="ARBA" id="ARBA00023136"/>
    </source>
</evidence>
<keyword evidence="1 4" id="KW-0812">Transmembrane</keyword>
<feature type="transmembrane region" description="Helical" evidence="4">
    <location>
        <begin position="171"/>
        <end position="187"/>
    </location>
</feature>
<keyword evidence="4" id="KW-0813">Transport</keyword>
<dbReference type="AlphaFoldDB" id="A0A9W9TEM4"/>
<comment type="similarity">
    <text evidence="4">Belongs to the copper transporter (Ctr) (TC 1.A.56) family. SLC31A subfamily.</text>
</comment>
<dbReference type="Pfam" id="PF04145">
    <property type="entry name" value="Ctr"/>
    <property type="match status" value="1"/>
</dbReference>
<proteinExistence type="inferred from homology"/>
<feature type="transmembrane region" description="Helical" evidence="4">
    <location>
        <begin position="145"/>
        <end position="165"/>
    </location>
</feature>
<dbReference type="PANTHER" id="PTHR12483">
    <property type="entry name" value="SOLUTE CARRIER FAMILY 31 COPPER TRANSPORTERS"/>
    <property type="match status" value="1"/>
</dbReference>
<dbReference type="Proteomes" id="UP001150941">
    <property type="component" value="Unassembled WGS sequence"/>
</dbReference>
<dbReference type="GO" id="GO:0016020">
    <property type="term" value="C:membrane"/>
    <property type="evidence" value="ECO:0007669"/>
    <property type="project" value="UniProtKB-SubCell"/>
</dbReference>
<comment type="caution">
    <text evidence="5">The sequence shown here is derived from an EMBL/GenBank/DDBJ whole genome shotgun (WGS) entry which is preliminary data.</text>
</comment>
<dbReference type="GO" id="GO:0005375">
    <property type="term" value="F:copper ion transmembrane transporter activity"/>
    <property type="evidence" value="ECO:0007669"/>
    <property type="project" value="UniProtKB-UniRule"/>
</dbReference>
<gene>
    <name evidence="5" type="ORF">N7468_009211</name>
</gene>
<evidence type="ECO:0000256" key="1">
    <source>
        <dbReference type="ARBA" id="ARBA00022692"/>
    </source>
</evidence>
<dbReference type="PANTHER" id="PTHR12483:SF115">
    <property type="entry name" value="COPPER TRANSPORT PROTEIN"/>
    <property type="match status" value="1"/>
</dbReference>
<evidence type="ECO:0000256" key="4">
    <source>
        <dbReference type="RuleBase" id="RU367022"/>
    </source>
</evidence>
<reference evidence="5" key="1">
    <citation type="submission" date="2022-11" db="EMBL/GenBank/DDBJ databases">
        <authorList>
            <person name="Petersen C."/>
        </authorList>
    </citation>
    <scope>NUCLEOTIDE SEQUENCE</scope>
    <source>
        <strain evidence="5">IBT 19713</strain>
    </source>
</reference>
<keyword evidence="6" id="KW-1185">Reference proteome</keyword>
<evidence type="ECO:0000313" key="5">
    <source>
        <dbReference type="EMBL" id="KAJ5220007.1"/>
    </source>
</evidence>
<reference evidence="5" key="2">
    <citation type="journal article" date="2023" name="IMA Fungus">
        <title>Comparative genomic study of the Penicillium genus elucidates a diverse pangenome and 15 lateral gene transfer events.</title>
        <authorList>
            <person name="Petersen C."/>
            <person name="Sorensen T."/>
            <person name="Nielsen M.R."/>
            <person name="Sondergaard T.E."/>
            <person name="Sorensen J.L."/>
            <person name="Fitzpatrick D.A."/>
            <person name="Frisvad J.C."/>
            <person name="Nielsen K.L."/>
        </authorList>
    </citation>
    <scope>NUCLEOTIDE SEQUENCE</scope>
    <source>
        <strain evidence="5">IBT 19713</strain>
    </source>
</reference>
<evidence type="ECO:0000256" key="2">
    <source>
        <dbReference type="ARBA" id="ARBA00022989"/>
    </source>
</evidence>
<keyword evidence="4" id="KW-0187">Copper transport</keyword>
<dbReference type="RefSeq" id="XP_058326837.1">
    <property type="nucleotide sequence ID" value="XM_058478507.1"/>
</dbReference>
<keyword evidence="3 4" id="KW-0472">Membrane</keyword>
<name>A0A9W9TEM4_9EURO</name>
<organism evidence="5 6">
    <name type="scientific">Penicillium chermesinum</name>
    <dbReference type="NCBI Taxonomy" id="63820"/>
    <lineage>
        <taxon>Eukaryota</taxon>
        <taxon>Fungi</taxon>
        <taxon>Dikarya</taxon>
        <taxon>Ascomycota</taxon>
        <taxon>Pezizomycotina</taxon>
        <taxon>Eurotiomycetes</taxon>
        <taxon>Eurotiomycetidae</taxon>
        <taxon>Eurotiales</taxon>
        <taxon>Aspergillaceae</taxon>
        <taxon>Penicillium</taxon>
    </lineage>
</organism>